<feature type="region of interest" description="Disordered" evidence="4">
    <location>
        <begin position="1"/>
        <end position="48"/>
    </location>
</feature>
<dbReference type="Pfam" id="PF12796">
    <property type="entry name" value="Ank_2"/>
    <property type="match status" value="2"/>
</dbReference>
<proteinExistence type="predicted"/>
<dbReference type="GO" id="GO:0051059">
    <property type="term" value="F:NF-kappaB binding"/>
    <property type="evidence" value="ECO:0007669"/>
    <property type="project" value="TreeGrafter"/>
</dbReference>
<dbReference type="SMART" id="SM00248">
    <property type="entry name" value="ANK"/>
    <property type="match status" value="5"/>
</dbReference>
<dbReference type="PROSITE" id="PS50297">
    <property type="entry name" value="ANK_REP_REGION"/>
    <property type="match status" value="2"/>
</dbReference>
<dbReference type="EMBL" id="GEBQ01026387">
    <property type="protein sequence ID" value="JAT13590.1"/>
    <property type="molecule type" value="Transcribed_RNA"/>
</dbReference>
<sequence>MSRKENISFDQSCTSSSQGCSVQPHEAQSGASDRFKHPSGSSSLISSDKCAYDSRLSDSGVWSGSNIHSEEINSPESPVSKSSDFMYSSEKVLDDNKSYMRLDSGIDVTSVSQNLSELSVKDAEIYNDLNDPSSKSKESTVNINEQFANGQKALEIPVHMPSLLEKCFEQNEDGDTELHLAIIHKFIETVYALVRMIPNSKYLNIKNDDRQTPLHLAVLTRQPRLVRLLVCAGASPEELDRRGNSALHLAVQSDDLSSVRAIIDPITIPETIGAQLQYTPFHVHREIAITNIHNYEGQTCVHLAALNSNVDILRHLLWFGADINAKEWKGGQTCLHLAVDRADARLCMFLLGETAIDADETNYAGYTAYQAAWDSNGDIARALRDHGVDTYIASDSDSDDDMLDVSESSFTNGFLVNGLVNVGA</sequence>
<organism evidence="5">
    <name type="scientific">Graphocephala atropunctata</name>
    <dbReference type="NCBI Taxonomy" id="36148"/>
    <lineage>
        <taxon>Eukaryota</taxon>
        <taxon>Metazoa</taxon>
        <taxon>Ecdysozoa</taxon>
        <taxon>Arthropoda</taxon>
        <taxon>Hexapoda</taxon>
        <taxon>Insecta</taxon>
        <taxon>Pterygota</taxon>
        <taxon>Neoptera</taxon>
        <taxon>Paraneoptera</taxon>
        <taxon>Hemiptera</taxon>
        <taxon>Auchenorrhyncha</taxon>
        <taxon>Membracoidea</taxon>
        <taxon>Cicadellidae</taxon>
        <taxon>Cicadellinae</taxon>
        <taxon>Cicadellini</taxon>
        <taxon>Graphocephala</taxon>
    </lineage>
</organism>
<keyword evidence="1" id="KW-0677">Repeat</keyword>
<accession>A0A1B6KQ84</accession>
<dbReference type="GO" id="GO:0071356">
    <property type="term" value="P:cellular response to tumor necrosis factor"/>
    <property type="evidence" value="ECO:0007669"/>
    <property type="project" value="TreeGrafter"/>
</dbReference>
<dbReference type="InterPro" id="IPR002110">
    <property type="entry name" value="Ankyrin_rpt"/>
</dbReference>
<protein>
    <submittedName>
        <fullName evidence="5">Uncharacterized protein</fullName>
    </submittedName>
</protein>
<feature type="compositionally biased region" description="Polar residues" evidence="4">
    <location>
        <begin position="8"/>
        <end position="21"/>
    </location>
</feature>
<dbReference type="Gene3D" id="1.25.40.20">
    <property type="entry name" value="Ankyrin repeat-containing domain"/>
    <property type="match status" value="1"/>
</dbReference>
<feature type="region of interest" description="Disordered" evidence="4">
    <location>
        <begin position="64"/>
        <end position="84"/>
    </location>
</feature>
<evidence type="ECO:0000256" key="1">
    <source>
        <dbReference type="ARBA" id="ARBA00022737"/>
    </source>
</evidence>
<evidence type="ECO:0000256" key="2">
    <source>
        <dbReference type="ARBA" id="ARBA00023043"/>
    </source>
</evidence>
<evidence type="ECO:0000256" key="3">
    <source>
        <dbReference type="PROSITE-ProRule" id="PRU00023"/>
    </source>
</evidence>
<dbReference type="PANTHER" id="PTHR46680">
    <property type="entry name" value="NF-KAPPA-B INHIBITOR ALPHA"/>
    <property type="match status" value="1"/>
</dbReference>
<evidence type="ECO:0000256" key="4">
    <source>
        <dbReference type="SAM" id="MobiDB-lite"/>
    </source>
</evidence>
<reference evidence="5" key="1">
    <citation type="submission" date="2015-11" db="EMBL/GenBank/DDBJ databases">
        <title>De novo transcriptome assembly of four potential Pierce s Disease insect vectors from Arizona vineyards.</title>
        <authorList>
            <person name="Tassone E.E."/>
        </authorList>
    </citation>
    <scope>NUCLEOTIDE SEQUENCE</scope>
</reference>
<dbReference type="InterPro" id="IPR036770">
    <property type="entry name" value="Ankyrin_rpt-contain_sf"/>
</dbReference>
<dbReference type="GO" id="GO:0005829">
    <property type="term" value="C:cytosol"/>
    <property type="evidence" value="ECO:0007669"/>
    <property type="project" value="TreeGrafter"/>
</dbReference>
<feature type="repeat" description="ANK" evidence="3">
    <location>
        <begin position="209"/>
        <end position="241"/>
    </location>
</feature>
<keyword evidence="2 3" id="KW-0040">ANK repeat</keyword>
<gene>
    <name evidence="5" type="ORF">g.24807</name>
</gene>
<dbReference type="PROSITE" id="PS50088">
    <property type="entry name" value="ANK_REPEAT"/>
    <property type="match status" value="2"/>
</dbReference>
<name>A0A1B6KQ84_9HEMI</name>
<dbReference type="InterPro" id="IPR051070">
    <property type="entry name" value="NF-kappa-B_inhibitor"/>
</dbReference>
<dbReference type="PANTHER" id="PTHR46680:SF3">
    <property type="entry name" value="NF-KAPPA-B INHIBITOR CACTUS"/>
    <property type="match status" value="1"/>
</dbReference>
<dbReference type="AlphaFoldDB" id="A0A1B6KQ84"/>
<feature type="repeat" description="ANK" evidence="3">
    <location>
        <begin position="296"/>
        <end position="328"/>
    </location>
</feature>
<evidence type="ECO:0000313" key="5">
    <source>
        <dbReference type="EMBL" id="JAT13590.1"/>
    </source>
</evidence>
<dbReference type="SUPFAM" id="SSF48403">
    <property type="entry name" value="Ankyrin repeat"/>
    <property type="match status" value="1"/>
</dbReference>